<dbReference type="Pfam" id="PF03808">
    <property type="entry name" value="Glyco_tran_WecG"/>
    <property type="match status" value="1"/>
</dbReference>
<dbReference type="InterPro" id="IPR004629">
    <property type="entry name" value="WecG_TagA_CpsF"/>
</dbReference>
<dbReference type="AlphaFoldDB" id="A0A3S3VSF1"/>
<reference evidence="3 4" key="1">
    <citation type="submission" date="2019-01" db="EMBL/GenBank/DDBJ databases">
        <title>The draft genome of Rhizobium sp. 24NR.</title>
        <authorList>
            <person name="Liu L."/>
            <person name="Liang L."/>
            <person name="Shi S."/>
            <person name="Xu L."/>
            <person name="Wang X."/>
            <person name="Li L."/>
            <person name="Zhang X."/>
        </authorList>
    </citation>
    <scope>NUCLEOTIDE SEQUENCE [LARGE SCALE GENOMIC DNA]</scope>
    <source>
        <strain evidence="3 4">24NR</strain>
    </source>
</reference>
<sequence length="247" mass="27853">MTEAIVAGITTTTMGRGDLEDFVFAGVRRGTTDVRPKLLYDINGHAISLFHSDGRYRDALQAADLVHADGQSVVFASRILCAQPIRERTATTDMLIDYAARAAREQVSFFLLGGDEATNVACAERLTEMFPDLKIAGRQHGFFSPAEEAAVLQKIERSGADILWVGLGKPLEQIFGLRARERLSCSWIITCGGCFNFATGHYRRAPRWMQRSGFEWFHRMITKPNKLLWRYLSTNPIATFWMLRDSR</sequence>
<accession>A0A3S3VSF1</accession>
<dbReference type="GO" id="GO:0016758">
    <property type="term" value="F:hexosyltransferase activity"/>
    <property type="evidence" value="ECO:0007669"/>
    <property type="project" value="TreeGrafter"/>
</dbReference>
<evidence type="ECO:0000313" key="4">
    <source>
        <dbReference type="Proteomes" id="UP000287687"/>
    </source>
</evidence>
<name>A0A3S3VSF1_9HYPH</name>
<evidence type="ECO:0000313" key="3">
    <source>
        <dbReference type="EMBL" id="RWX80847.1"/>
    </source>
</evidence>
<dbReference type="PANTHER" id="PTHR34136">
    <property type="match status" value="1"/>
</dbReference>
<dbReference type="OrthoDB" id="9771846at2"/>
<proteinExistence type="predicted"/>
<keyword evidence="4" id="KW-1185">Reference proteome</keyword>
<dbReference type="PANTHER" id="PTHR34136:SF1">
    <property type="entry name" value="UDP-N-ACETYL-D-MANNOSAMINURONIC ACID TRANSFERASE"/>
    <property type="match status" value="1"/>
</dbReference>
<keyword evidence="1" id="KW-0328">Glycosyltransferase</keyword>
<dbReference type="Proteomes" id="UP000287687">
    <property type="component" value="Unassembled WGS sequence"/>
</dbReference>
<dbReference type="NCBIfam" id="TIGR00696">
    <property type="entry name" value="wecG_tagA_cpsF"/>
    <property type="match status" value="1"/>
</dbReference>
<organism evidence="3 4">
    <name type="scientific">Neorhizobium lilium</name>
    <dbReference type="NCBI Taxonomy" id="2503024"/>
    <lineage>
        <taxon>Bacteria</taxon>
        <taxon>Pseudomonadati</taxon>
        <taxon>Pseudomonadota</taxon>
        <taxon>Alphaproteobacteria</taxon>
        <taxon>Hyphomicrobiales</taxon>
        <taxon>Rhizobiaceae</taxon>
        <taxon>Rhizobium/Agrobacterium group</taxon>
        <taxon>Neorhizobium</taxon>
    </lineage>
</organism>
<dbReference type="CDD" id="cd06533">
    <property type="entry name" value="Glyco_transf_WecG_TagA"/>
    <property type="match status" value="1"/>
</dbReference>
<comment type="caution">
    <text evidence="3">The sequence shown here is derived from an EMBL/GenBank/DDBJ whole genome shotgun (WGS) entry which is preliminary data.</text>
</comment>
<gene>
    <name evidence="3" type="ORF">EPK99_00435</name>
</gene>
<keyword evidence="2 3" id="KW-0808">Transferase</keyword>
<dbReference type="EMBL" id="SBIP01000001">
    <property type="protein sequence ID" value="RWX80847.1"/>
    <property type="molecule type" value="Genomic_DNA"/>
</dbReference>
<dbReference type="RefSeq" id="WP_128440675.1">
    <property type="nucleotide sequence ID" value="NZ_SBIP01000001.1"/>
</dbReference>
<evidence type="ECO:0000256" key="2">
    <source>
        <dbReference type="ARBA" id="ARBA00022679"/>
    </source>
</evidence>
<protein>
    <submittedName>
        <fullName evidence="3">Glycosyltransferase</fullName>
    </submittedName>
</protein>
<evidence type="ECO:0000256" key="1">
    <source>
        <dbReference type="ARBA" id="ARBA00022676"/>
    </source>
</evidence>